<protein>
    <submittedName>
        <fullName evidence="2">Uncharacterized protein</fullName>
    </submittedName>
</protein>
<gene>
    <name evidence="2" type="primary">Contig10113.g10804</name>
    <name evidence="2" type="ORF">STYLEM_13456</name>
</gene>
<evidence type="ECO:0000313" key="3">
    <source>
        <dbReference type="Proteomes" id="UP000039865"/>
    </source>
</evidence>
<feature type="transmembrane region" description="Helical" evidence="1">
    <location>
        <begin position="84"/>
        <end position="104"/>
    </location>
</feature>
<feature type="transmembrane region" description="Helical" evidence="1">
    <location>
        <begin position="124"/>
        <end position="143"/>
    </location>
</feature>
<reference evidence="2 3" key="1">
    <citation type="submission" date="2014-06" db="EMBL/GenBank/DDBJ databases">
        <authorList>
            <person name="Swart Estienne"/>
        </authorList>
    </citation>
    <scope>NUCLEOTIDE SEQUENCE [LARGE SCALE GENOMIC DNA]</scope>
    <source>
        <strain evidence="2 3">130c</strain>
    </source>
</reference>
<dbReference type="InParanoid" id="A0A078AQG6"/>
<evidence type="ECO:0000256" key="1">
    <source>
        <dbReference type="SAM" id="Phobius"/>
    </source>
</evidence>
<accession>A0A078AQG6</accession>
<keyword evidence="3" id="KW-1185">Reference proteome</keyword>
<keyword evidence="1" id="KW-0472">Membrane</keyword>
<name>A0A078AQG6_STYLE</name>
<evidence type="ECO:0000313" key="2">
    <source>
        <dbReference type="EMBL" id="CDW84394.1"/>
    </source>
</evidence>
<dbReference type="EMBL" id="CCKQ01012759">
    <property type="protein sequence ID" value="CDW84394.1"/>
    <property type="molecule type" value="Genomic_DNA"/>
</dbReference>
<keyword evidence="1" id="KW-1133">Transmembrane helix</keyword>
<dbReference type="Proteomes" id="UP000039865">
    <property type="component" value="Unassembled WGS sequence"/>
</dbReference>
<keyword evidence="1" id="KW-0812">Transmembrane</keyword>
<dbReference type="AlphaFoldDB" id="A0A078AQG6"/>
<organism evidence="2 3">
    <name type="scientific">Stylonychia lemnae</name>
    <name type="common">Ciliate</name>
    <dbReference type="NCBI Taxonomy" id="5949"/>
    <lineage>
        <taxon>Eukaryota</taxon>
        <taxon>Sar</taxon>
        <taxon>Alveolata</taxon>
        <taxon>Ciliophora</taxon>
        <taxon>Intramacronucleata</taxon>
        <taxon>Spirotrichea</taxon>
        <taxon>Stichotrichia</taxon>
        <taxon>Sporadotrichida</taxon>
        <taxon>Oxytrichidae</taxon>
        <taxon>Stylonychinae</taxon>
        <taxon>Stylonychia</taxon>
    </lineage>
</organism>
<proteinExistence type="predicted"/>
<sequence length="361" mass="42926">MRVHFPTNNSRRPISISNINHATAFQNPSTDFQLQLRSNLPASNQEQEPQSALSKMFGKIIVAKLVDISEYIVKFHGLRFIRVLVYHFLFFYIGMLVVPLIVLFDSVQLANNFQFFVQSGNKRVFIFQSVQFIFHLIHTLLIANYYFKFAPFKTELKNIFPEQYLFMTVQILIRCFLISVRHGYSSEMRYKLMTQSPQSKQYISKDLLLINWFFLTPDCIEDEIQSVFWRKQIEEREFKFEFFEKISDQDMKDRLSDDNYFQKNKSKFTQKEYSRRLSTNISLLKQKQRELGSLDPSKNIGELFSIHMLPGDNEPNEQFNGRNLIKEIMIFSRANQLRVQPIAMLWSMLKLKLFFYYVGIC</sequence>